<keyword evidence="2" id="KW-1185">Reference proteome</keyword>
<dbReference type="KEGG" id="hcv:FTV88_1541"/>
<name>A0A5Q2MZZ7_9FIRM</name>
<dbReference type="RefSeq" id="WP_153724976.1">
    <property type="nucleotide sequence ID" value="NZ_CP045875.1"/>
</dbReference>
<protein>
    <recommendedName>
        <fullName evidence="3">Amidoligase enzyme</fullName>
    </recommendedName>
</protein>
<organism evidence="1 2">
    <name type="scientific">Heliorestis convoluta</name>
    <dbReference type="NCBI Taxonomy" id="356322"/>
    <lineage>
        <taxon>Bacteria</taxon>
        <taxon>Bacillati</taxon>
        <taxon>Bacillota</taxon>
        <taxon>Clostridia</taxon>
        <taxon>Eubacteriales</taxon>
        <taxon>Heliobacteriaceae</taxon>
        <taxon>Heliorestis</taxon>
    </lineage>
</organism>
<evidence type="ECO:0008006" key="3">
    <source>
        <dbReference type="Google" id="ProtNLM"/>
    </source>
</evidence>
<proteinExistence type="predicted"/>
<dbReference type="EMBL" id="CP045875">
    <property type="protein sequence ID" value="QGG47641.1"/>
    <property type="molecule type" value="Genomic_DNA"/>
</dbReference>
<dbReference type="Proteomes" id="UP000366051">
    <property type="component" value="Chromosome"/>
</dbReference>
<evidence type="ECO:0000313" key="1">
    <source>
        <dbReference type="EMBL" id="QGG47641.1"/>
    </source>
</evidence>
<reference evidence="2" key="1">
    <citation type="submission" date="2019-11" db="EMBL/GenBank/DDBJ databases">
        <title>Genome sequence of Heliorestis convoluta strain HH, an alkaliphilic and minimalistic phototrophic bacterium from a soda lake in Egypt.</title>
        <authorList>
            <person name="Dewey E.D."/>
            <person name="Stokes L.M."/>
            <person name="Burchell B.M."/>
            <person name="Shaffer K.N."/>
            <person name="Huntington A.M."/>
            <person name="Baker J.M."/>
            <person name="Nadendla S."/>
            <person name="Giglio M.G."/>
            <person name="Touchman J.W."/>
            <person name="Blankenship R.E."/>
            <person name="Madigan M.T."/>
            <person name="Sattley W.M."/>
        </authorList>
    </citation>
    <scope>NUCLEOTIDE SEQUENCE [LARGE SCALE GENOMIC DNA]</scope>
    <source>
        <strain evidence="2">HH</strain>
    </source>
</reference>
<sequence length="280" mass="32661">MSNSTSFNNERTFGVEIEFFGVHYSKVIEALTNKGINVRHESYNHVTRRHWKLVYDSSVTRRDTGNHGGGHELVSPILKGQEGLKELRIVMEALQEIGGKVDKTCGIHVHHDAGDMKLENFKNIYTMYYKFEKWIDTLLPPSRRGNGNTYCKSIEKYKMEAIINANSMNDLQMILNSRYLKLNIQSYWTHGTLEFRQHGGSLEPEKVTNWIIFSQSIVERSKGTKVRLSHDRDSVDLDKQERRFRRMIFGDYKAGCLDNEYGQAFQYQVERRQHFLSRVA</sequence>
<gene>
    <name evidence="1" type="ORF">FTV88_1541</name>
</gene>
<dbReference type="AlphaFoldDB" id="A0A5Q2MZZ7"/>
<dbReference type="OrthoDB" id="5380364at2"/>
<accession>A0A5Q2MZZ7</accession>
<dbReference type="Pfam" id="PF12224">
    <property type="entry name" value="Amidoligase_2"/>
    <property type="match status" value="1"/>
</dbReference>
<dbReference type="PANTHER" id="PTHR36847:SF1">
    <property type="entry name" value="AMIDOLIGASE ENZYME"/>
    <property type="match status" value="1"/>
</dbReference>
<dbReference type="InterPro" id="IPR022025">
    <property type="entry name" value="Amidoligase_2"/>
</dbReference>
<dbReference type="PANTHER" id="PTHR36847">
    <property type="entry name" value="AMIDOLIGASE ENZYME"/>
    <property type="match status" value="1"/>
</dbReference>
<evidence type="ECO:0000313" key="2">
    <source>
        <dbReference type="Proteomes" id="UP000366051"/>
    </source>
</evidence>